<dbReference type="PANTHER" id="PTHR13808:SF60">
    <property type="entry name" value="HISTONE ACETYLTRANSFERASE"/>
    <property type="match status" value="1"/>
</dbReference>
<dbReference type="GO" id="GO:0005667">
    <property type="term" value="C:transcription regulator complex"/>
    <property type="evidence" value="ECO:0007669"/>
    <property type="project" value="TreeGrafter"/>
</dbReference>
<dbReference type="SMART" id="SM01373">
    <property type="entry name" value="MAGE"/>
    <property type="match status" value="1"/>
</dbReference>
<keyword evidence="4" id="KW-0805">Transcription regulation</keyword>
<name>A0AA35V9V5_LACSI</name>
<dbReference type="PANTHER" id="PTHR13808">
    <property type="entry name" value="CBP/P300-RELATED"/>
    <property type="match status" value="1"/>
</dbReference>
<keyword evidence="10" id="KW-1185">Reference proteome</keyword>
<accession>A0AA35V9V5</accession>
<evidence type="ECO:0000313" key="9">
    <source>
        <dbReference type="EMBL" id="CAI9269601.1"/>
    </source>
</evidence>
<dbReference type="EC" id="2.3.1.48" evidence="2"/>
<comment type="subcellular location">
    <subcellularLocation>
        <location evidence="1">Nucleus</location>
    </subcellularLocation>
</comment>
<evidence type="ECO:0000256" key="4">
    <source>
        <dbReference type="ARBA" id="ARBA00023015"/>
    </source>
</evidence>
<evidence type="ECO:0000313" key="10">
    <source>
        <dbReference type="Proteomes" id="UP001177003"/>
    </source>
</evidence>
<dbReference type="InterPro" id="IPR002190">
    <property type="entry name" value="MHD_dom"/>
</dbReference>
<feature type="region of interest" description="Disordered" evidence="7">
    <location>
        <begin position="88"/>
        <end position="108"/>
    </location>
</feature>
<dbReference type="PROSITE" id="PS51727">
    <property type="entry name" value="CBP_P300_HAT"/>
    <property type="match status" value="1"/>
</dbReference>
<proteinExistence type="predicted"/>
<dbReference type="GO" id="GO:0004402">
    <property type="term" value="F:histone acetyltransferase activity"/>
    <property type="evidence" value="ECO:0007669"/>
    <property type="project" value="InterPro"/>
</dbReference>
<dbReference type="Gene3D" id="1.10.10.1210">
    <property type="entry name" value="MAGE homology domain, winged helix WH2 motif"/>
    <property type="match status" value="1"/>
</dbReference>
<evidence type="ECO:0000256" key="2">
    <source>
        <dbReference type="ARBA" id="ARBA00013184"/>
    </source>
</evidence>
<evidence type="ECO:0000256" key="6">
    <source>
        <dbReference type="ARBA" id="ARBA00023242"/>
    </source>
</evidence>
<evidence type="ECO:0000256" key="1">
    <source>
        <dbReference type="ARBA" id="ARBA00004123"/>
    </source>
</evidence>
<dbReference type="GO" id="GO:0045944">
    <property type="term" value="P:positive regulation of transcription by RNA polymerase II"/>
    <property type="evidence" value="ECO:0007669"/>
    <property type="project" value="TreeGrafter"/>
</dbReference>
<feature type="region of interest" description="Disordered" evidence="7">
    <location>
        <begin position="1"/>
        <end position="20"/>
    </location>
</feature>
<dbReference type="Proteomes" id="UP001177003">
    <property type="component" value="Chromosome 1"/>
</dbReference>
<evidence type="ECO:0000256" key="7">
    <source>
        <dbReference type="SAM" id="MobiDB-lite"/>
    </source>
</evidence>
<dbReference type="Pfam" id="PF01454">
    <property type="entry name" value="MAGE"/>
    <property type="match status" value="1"/>
</dbReference>
<evidence type="ECO:0000256" key="5">
    <source>
        <dbReference type="ARBA" id="ARBA00023163"/>
    </source>
</evidence>
<evidence type="ECO:0000256" key="3">
    <source>
        <dbReference type="ARBA" id="ARBA00022679"/>
    </source>
</evidence>
<reference evidence="9" key="1">
    <citation type="submission" date="2023-04" db="EMBL/GenBank/DDBJ databases">
        <authorList>
            <person name="Vijverberg K."/>
            <person name="Xiong W."/>
            <person name="Schranz E."/>
        </authorList>
    </citation>
    <scope>NUCLEOTIDE SEQUENCE</scope>
</reference>
<protein>
    <recommendedName>
        <fullName evidence="2">histone acetyltransferase</fullName>
        <ecNumber evidence="2">2.3.1.48</ecNumber>
    </recommendedName>
</protein>
<keyword evidence="5" id="KW-0804">Transcription</keyword>
<dbReference type="EMBL" id="OX465077">
    <property type="protein sequence ID" value="CAI9269601.1"/>
    <property type="molecule type" value="Genomic_DNA"/>
</dbReference>
<evidence type="ECO:0000259" key="8">
    <source>
        <dbReference type="PROSITE" id="PS51727"/>
    </source>
</evidence>
<dbReference type="GO" id="GO:0031490">
    <property type="term" value="F:chromatin DNA binding"/>
    <property type="evidence" value="ECO:0007669"/>
    <property type="project" value="TreeGrafter"/>
</dbReference>
<dbReference type="InterPro" id="IPR041899">
    <property type="entry name" value="MAGE_WH2"/>
</dbReference>
<dbReference type="InterPro" id="IPR031162">
    <property type="entry name" value="CBP_P300_HAT"/>
</dbReference>
<sequence>MYNSSIENKPSSTQKPSLTQPCKVALTSTLKTGTTRKQPFNDAQTITLSDRGRAFVHALKNNSLVEDTDEASSSGRFRLPLLSRCLQNRQKARPPSSPLRKKSSHERDNLADSITPNLSLKTLSHELRVVEPYEECGGPKQRCVYISYLDSVKYFRHERKSVSGESLRTFVYLEILIGYLEYCKTWGFATCYIWACPLLKGEDYIFYCHLETQRTPKQDKLRQWSKSMLNKVSEDAVVMDYTNLYNQFFVASGEGNTKITAARLPFFDSDYWSGAAENIVRKLEVEETSDGGLQSKLPNKRILKAMGHDKPDVAVKDVLVMQKLIFLKEHQHSRTSSNNQARSSQSYADIKSYIITTQLDPGVYKNHVEDTTTSNLTGFEFVVIGNFHLAGGKITEESLWHHLGRLGMSQIDERHTDFGNIKQTLETFLQVLKVVQVDPQSVFKVKQSSEEIQNFQDFINVVSKLCKGDLHS</sequence>
<dbReference type="Pfam" id="PF08214">
    <property type="entry name" value="HAT_KAT11"/>
    <property type="match status" value="1"/>
</dbReference>
<dbReference type="SMART" id="SM01250">
    <property type="entry name" value="KAT11"/>
    <property type="match status" value="1"/>
</dbReference>
<keyword evidence="3" id="KW-0808">Transferase</keyword>
<dbReference type="AlphaFoldDB" id="A0AA35V9V5"/>
<dbReference type="GO" id="GO:0005634">
    <property type="term" value="C:nucleus"/>
    <property type="evidence" value="ECO:0007669"/>
    <property type="project" value="UniProtKB-SubCell"/>
</dbReference>
<gene>
    <name evidence="9" type="ORF">LSALG_LOCUS9967</name>
</gene>
<dbReference type="InterPro" id="IPR013178">
    <property type="entry name" value="Histone_AcTrfase_Rtt109/CBP"/>
</dbReference>
<dbReference type="GO" id="GO:0003713">
    <property type="term" value="F:transcription coactivator activity"/>
    <property type="evidence" value="ECO:0007669"/>
    <property type="project" value="TreeGrafter"/>
</dbReference>
<dbReference type="GO" id="GO:0000123">
    <property type="term" value="C:histone acetyltransferase complex"/>
    <property type="evidence" value="ECO:0007669"/>
    <property type="project" value="TreeGrafter"/>
</dbReference>
<keyword evidence="6" id="KW-0539">Nucleus</keyword>
<organism evidence="9 10">
    <name type="scientific">Lactuca saligna</name>
    <name type="common">Willowleaf lettuce</name>
    <dbReference type="NCBI Taxonomy" id="75948"/>
    <lineage>
        <taxon>Eukaryota</taxon>
        <taxon>Viridiplantae</taxon>
        <taxon>Streptophyta</taxon>
        <taxon>Embryophyta</taxon>
        <taxon>Tracheophyta</taxon>
        <taxon>Spermatophyta</taxon>
        <taxon>Magnoliopsida</taxon>
        <taxon>eudicotyledons</taxon>
        <taxon>Gunneridae</taxon>
        <taxon>Pentapetalae</taxon>
        <taxon>asterids</taxon>
        <taxon>campanulids</taxon>
        <taxon>Asterales</taxon>
        <taxon>Asteraceae</taxon>
        <taxon>Cichorioideae</taxon>
        <taxon>Cichorieae</taxon>
        <taxon>Lactucinae</taxon>
        <taxon>Lactuca</taxon>
    </lineage>
</organism>
<feature type="domain" description="CBP/p300-type HAT" evidence="8">
    <location>
        <begin position="37"/>
        <end position="472"/>
    </location>
</feature>